<organism evidence="2 3">
    <name type="scientific">Polyangium fumosum</name>
    <dbReference type="NCBI Taxonomy" id="889272"/>
    <lineage>
        <taxon>Bacteria</taxon>
        <taxon>Pseudomonadati</taxon>
        <taxon>Myxococcota</taxon>
        <taxon>Polyangia</taxon>
        <taxon>Polyangiales</taxon>
        <taxon>Polyangiaceae</taxon>
        <taxon>Polyangium</taxon>
    </lineage>
</organism>
<dbReference type="GO" id="GO:0016491">
    <property type="term" value="F:oxidoreductase activity"/>
    <property type="evidence" value="ECO:0007669"/>
    <property type="project" value="UniProtKB-KW"/>
</dbReference>
<dbReference type="SUPFAM" id="SSF51735">
    <property type="entry name" value="NAD(P)-binding Rossmann-fold domains"/>
    <property type="match status" value="1"/>
</dbReference>
<dbReference type="Pfam" id="PF00106">
    <property type="entry name" value="adh_short"/>
    <property type="match status" value="1"/>
</dbReference>
<reference evidence="2 3" key="1">
    <citation type="submission" date="2019-04" db="EMBL/GenBank/DDBJ databases">
        <authorList>
            <person name="Li Y."/>
            <person name="Wang J."/>
        </authorList>
    </citation>
    <scope>NUCLEOTIDE SEQUENCE [LARGE SCALE GENOMIC DNA]</scope>
    <source>
        <strain evidence="2 3">DSM 14668</strain>
    </source>
</reference>
<dbReference type="PANTHER" id="PTHR43157:SF31">
    <property type="entry name" value="PHOSPHATIDYLINOSITOL-GLYCAN BIOSYNTHESIS CLASS F PROTEIN"/>
    <property type="match status" value="1"/>
</dbReference>
<dbReference type="PANTHER" id="PTHR43157">
    <property type="entry name" value="PHOSPHATIDYLINOSITOL-GLYCAN BIOSYNTHESIS CLASS F PROTEIN-RELATED"/>
    <property type="match status" value="1"/>
</dbReference>
<evidence type="ECO:0000313" key="2">
    <source>
        <dbReference type="EMBL" id="TKC98066.1"/>
    </source>
</evidence>
<keyword evidence="3" id="KW-1185">Reference proteome</keyword>
<dbReference type="InterPro" id="IPR036291">
    <property type="entry name" value="NAD(P)-bd_dom_sf"/>
</dbReference>
<protein>
    <submittedName>
        <fullName evidence="2">SDR family NAD(P)-dependent oxidoreductase</fullName>
    </submittedName>
</protein>
<name>A0A4U1IUJ9_9BACT</name>
<dbReference type="EMBL" id="SSMQ01000075">
    <property type="protein sequence ID" value="TKC98066.1"/>
    <property type="molecule type" value="Genomic_DNA"/>
</dbReference>
<evidence type="ECO:0000256" key="1">
    <source>
        <dbReference type="ARBA" id="ARBA00023002"/>
    </source>
</evidence>
<sequence>MKHDLEGKVILITGATDGIGKAAAMDFAKRGATMTIVGRNKEKTTQVLAELKDASGNQNLDLLLCDLSRMADVKRAAEAFKAKHDRLDVLVNNAGATFKRLSGTTATANCFEPGSVRTQFGGFGSDMGLLMNLVYAVARPFSKTPEQGADSLLWLATSPEAASRKGQFVSNRRPVDPSKQALDPKLAADLWTLSEKLCAEAKARSPLLPSAPPTLTGPAAP</sequence>
<comment type="caution">
    <text evidence="2">The sequence shown here is derived from an EMBL/GenBank/DDBJ whole genome shotgun (WGS) entry which is preliminary data.</text>
</comment>
<dbReference type="PRINTS" id="PR00081">
    <property type="entry name" value="GDHRDH"/>
</dbReference>
<dbReference type="AlphaFoldDB" id="A0A4U1IUJ9"/>
<dbReference type="OrthoDB" id="109589at2"/>
<dbReference type="RefSeq" id="WP_136934918.1">
    <property type="nucleotide sequence ID" value="NZ_SSMQ01000075.1"/>
</dbReference>
<dbReference type="Proteomes" id="UP000309215">
    <property type="component" value="Unassembled WGS sequence"/>
</dbReference>
<gene>
    <name evidence="2" type="ORF">E8A74_42780</name>
</gene>
<dbReference type="InterPro" id="IPR002347">
    <property type="entry name" value="SDR_fam"/>
</dbReference>
<dbReference type="Gene3D" id="3.40.50.720">
    <property type="entry name" value="NAD(P)-binding Rossmann-like Domain"/>
    <property type="match status" value="2"/>
</dbReference>
<keyword evidence="1" id="KW-0560">Oxidoreductase</keyword>
<proteinExistence type="predicted"/>
<evidence type="ECO:0000313" key="3">
    <source>
        <dbReference type="Proteomes" id="UP000309215"/>
    </source>
</evidence>
<accession>A0A4U1IUJ9</accession>